<evidence type="ECO:0000313" key="3">
    <source>
        <dbReference type="Proteomes" id="UP001162483"/>
    </source>
</evidence>
<dbReference type="PANTHER" id="PTHR15977">
    <property type="entry name" value="CILIA- AND FLAGELLA-ASSOCIATED PROTEIN 46"/>
    <property type="match status" value="1"/>
</dbReference>
<gene>
    <name evidence="2" type="ORF">SPARVUS_LOCUS5658591</name>
</gene>
<proteinExistence type="predicted"/>
<feature type="non-terminal residue" evidence="2">
    <location>
        <position position="241"/>
    </location>
</feature>
<keyword evidence="3" id="KW-1185">Reference proteome</keyword>
<accession>A0ABN9CRE6</accession>
<feature type="compositionally biased region" description="Basic residues" evidence="1">
    <location>
        <begin position="185"/>
        <end position="196"/>
    </location>
</feature>
<protein>
    <submittedName>
        <fullName evidence="2">Uncharacterized protein</fullName>
    </submittedName>
</protein>
<sequence>MDIENRKVHDPDNPKAVSSESIGYNEELSLKAGLYELLFILHADKNDWESGLKVLDEAINILPRTRHRLVIFKHRVLVKARLGHNFFMDIQKFKDESEDYVSYIWHNVAKTCRSDREQLACYMNAVDALKKPENDWQKVEYLLELAEWLYCKQFSLSDAMNMLDWAVDILLHMRFSSNSEEGKTQKIKAKPRKKSSQNKEPASEQDPNPEVTETGPGEQLGSPCNSLENLKNIRQLEALAR</sequence>
<comment type="caution">
    <text evidence="2">The sequence shown here is derived from an EMBL/GenBank/DDBJ whole genome shotgun (WGS) entry which is preliminary data.</text>
</comment>
<dbReference type="InterPro" id="IPR039586">
    <property type="entry name" value="CFAP46"/>
</dbReference>
<evidence type="ECO:0000256" key="1">
    <source>
        <dbReference type="SAM" id="MobiDB-lite"/>
    </source>
</evidence>
<organism evidence="2 3">
    <name type="scientific">Staurois parvus</name>
    <dbReference type="NCBI Taxonomy" id="386267"/>
    <lineage>
        <taxon>Eukaryota</taxon>
        <taxon>Metazoa</taxon>
        <taxon>Chordata</taxon>
        <taxon>Craniata</taxon>
        <taxon>Vertebrata</taxon>
        <taxon>Euteleostomi</taxon>
        <taxon>Amphibia</taxon>
        <taxon>Batrachia</taxon>
        <taxon>Anura</taxon>
        <taxon>Neobatrachia</taxon>
        <taxon>Ranoidea</taxon>
        <taxon>Ranidae</taxon>
        <taxon>Staurois</taxon>
    </lineage>
</organism>
<name>A0ABN9CRE6_9NEOB</name>
<evidence type="ECO:0000313" key="2">
    <source>
        <dbReference type="EMBL" id="CAI9562760.1"/>
    </source>
</evidence>
<reference evidence="2" key="1">
    <citation type="submission" date="2023-05" db="EMBL/GenBank/DDBJ databases">
        <authorList>
            <person name="Stuckert A."/>
        </authorList>
    </citation>
    <scope>NUCLEOTIDE SEQUENCE</scope>
</reference>
<dbReference type="Proteomes" id="UP001162483">
    <property type="component" value="Unassembled WGS sequence"/>
</dbReference>
<dbReference type="PANTHER" id="PTHR15977:SF15">
    <property type="entry name" value="CILIA- AND FLAGELLA-ASSOCIATED PROTEIN 46"/>
    <property type="match status" value="1"/>
</dbReference>
<feature type="region of interest" description="Disordered" evidence="1">
    <location>
        <begin position="181"/>
        <end position="226"/>
    </location>
</feature>
<dbReference type="EMBL" id="CATNWA010012054">
    <property type="protein sequence ID" value="CAI9562760.1"/>
    <property type="molecule type" value="Genomic_DNA"/>
</dbReference>